<dbReference type="PATRIC" id="fig|1088721.3.peg.493"/>
<dbReference type="Proteomes" id="UP000004030">
    <property type="component" value="Unassembled WGS sequence"/>
</dbReference>
<keyword evidence="2" id="KW-1185">Reference proteome</keyword>
<dbReference type="OrthoDB" id="7183822at2"/>
<organism evidence="1 2">
    <name type="scientific">Novosphingobium pentaromativorans US6-1</name>
    <dbReference type="NCBI Taxonomy" id="1088721"/>
    <lineage>
        <taxon>Bacteria</taxon>
        <taxon>Pseudomonadati</taxon>
        <taxon>Pseudomonadota</taxon>
        <taxon>Alphaproteobacteria</taxon>
        <taxon>Sphingomonadales</taxon>
        <taxon>Sphingomonadaceae</taxon>
        <taxon>Novosphingobium</taxon>
    </lineage>
</organism>
<name>G6E830_9SPHN</name>
<sequence>MSNLDLAALEEWKGAVGRAETRSEVLEHESLRRYALAVDADPAVETVLPPLPHWAFFLPQPTDAEIGEDGHPRRGGFLPAITLPRRMFAAADIVFEAPLLLGHKAEMVSTVAEVNHKSGRSGDLIFVEVDRVISQDGAVRIRERQSYVYREMGDPAPLPVPAETAPDGEVWHPGPVNLFRFSAVTFNSHRIHYDLPYTQGEEGYPALIVHGPFTAAKLAGFAGRQGPLARFNFRAQSPLFLGQPIVLQGTNDEVRAMRCDGATAMTAKVEYR</sequence>
<accession>G6E830</accession>
<dbReference type="GO" id="GO:0019171">
    <property type="term" value="F:(3R)-hydroxyacyl-[acyl-carrier-protein] dehydratase activity"/>
    <property type="evidence" value="ECO:0007669"/>
    <property type="project" value="TreeGrafter"/>
</dbReference>
<dbReference type="EMBL" id="AGFM01000007">
    <property type="protein sequence ID" value="EHJ62673.1"/>
    <property type="molecule type" value="Genomic_DNA"/>
</dbReference>
<evidence type="ECO:0008006" key="3">
    <source>
        <dbReference type="Google" id="ProtNLM"/>
    </source>
</evidence>
<dbReference type="KEGG" id="npn:JI59_17590"/>
<protein>
    <recommendedName>
        <fullName evidence="3">N-terminal of MaoC-like dehydratase domain-containing protein</fullName>
    </recommendedName>
</protein>
<dbReference type="PANTHER" id="PTHR28152:SF1">
    <property type="entry name" value="HYDROXYACYL-THIOESTER DEHYDRATASE TYPE 2, MITOCHONDRIAL"/>
    <property type="match status" value="1"/>
</dbReference>
<dbReference type="Gene3D" id="3.10.129.10">
    <property type="entry name" value="Hotdog Thioesterase"/>
    <property type="match status" value="1"/>
</dbReference>
<reference evidence="1 2" key="1">
    <citation type="journal article" date="2012" name="J. Bacteriol.">
        <title>Genome sequence of benzo(a)pyrene-degrading bacterium Novosphingobium pentaromativorans US6-1.</title>
        <authorList>
            <person name="Luo Y.R."/>
            <person name="Kang S.G."/>
            <person name="Kim S.J."/>
            <person name="Kim M.R."/>
            <person name="Li N."/>
            <person name="Lee J.H."/>
            <person name="Kwon K.K."/>
        </authorList>
    </citation>
    <scope>NUCLEOTIDE SEQUENCE [LARGE SCALE GENOMIC DNA]</scope>
    <source>
        <strain evidence="1 2">US6-1</strain>
    </source>
</reference>
<dbReference type="PANTHER" id="PTHR28152">
    <property type="entry name" value="HYDROXYACYL-THIOESTER DEHYDRATASE TYPE 2, MITOCHONDRIAL"/>
    <property type="match status" value="1"/>
</dbReference>
<evidence type="ECO:0000313" key="1">
    <source>
        <dbReference type="EMBL" id="EHJ62673.1"/>
    </source>
</evidence>
<dbReference type="STRING" id="1088721.JI59_17590"/>
<gene>
    <name evidence="1" type="ORF">NSU_0501</name>
</gene>
<proteinExistence type="predicted"/>
<dbReference type="RefSeq" id="WP_007011418.1">
    <property type="nucleotide sequence ID" value="NZ_AGFM01000007.1"/>
</dbReference>
<dbReference type="InterPro" id="IPR029069">
    <property type="entry name" value="HotDog_dom_sf"/>
</dbReference>
<dbReference type="eggNOG" id="COG3777">
    <property type="taxonomic scope" value="Bacteria"/>
</dbReference>
<evidence type="ECO:0000313" key="2">
    <source>
        <dbReference type="Proteomes" id="UP000004030"/>
    </source>
</evidence>
<comment type="caution">
    <text evidence="1">The sequence shown here is derived from an EMBL/GenBank/DDBJ whole genome shotgun (WGS) entry which is preliminary data.</text>
</comment>
<dbReference type="SUPFAM" id="SSF54637">
    <property type="entry name" value="Thioesterase/thiol ester dehydrase-isomerase"/>
    <property type="match status" value="2"/>
</dbReference>
<dbReference type="InterPro" id="IPR052741">
    <property type="entry name" value="Mitochondrial_HTD2"/>
</dbReference>
<dbReference type="AlphaFoldDB" id="G6E830"/>